<evidence type="ECO:0000313" key="6">
    <source>
        <dbReference type="Proteomes" id="UP000824002"/>
    </source>
</evidence>
<dbReference type="EMBL" id="DVJP01000054">
    <property type="protein sequence ID" value="HIS76797.1"/>
    <property type="molecule type" value="Genomic_DNA"/>
</dbReference>
<dbReference type="InterPro" id="IPR036397">
    <property type="entry name" value="RNaseH_sf"/>
</dbReference>
<evidence type="ECO:0000256" key="1">
    <source>
        <dbReference type="ARBA" id="ARBA00022722"/>
    </source>
</evidence>
<feature type="domain" description="Exonuclease" evidence="4">
    <location>
        <begin position="2"/>
        <end position="184"/>
    </location>
</feature>
<sequence length="223" mass="25645">MYHVFLDFEMNPIAADQRQYDDPVRHEIIEIGAVKLDENYQLTDRYDKFVKPERNTITKKITSLTGITQEDVENAPVLADALLDFAQWIGEGPVRIYSWSISDFNQLYGECWLKELDVPRQFRRWMDFQRVYTRLVGLSRRSNLSLQNAIGSVEQSFEGRQHRAVDDAEMSASLLTLVKDKEAFAQRTRIIQQVFKPATPSGTGSTLGDLFADAFAKLQSEEK</sequence>
<dbReference type="SMART" id="SM00479">
    <property type="entry name" value="EXOIII"/>
    <property type="match status" value="1"/>
</dbReference>
<name>A0A9D1FNI3_9FIRM</name>
<reference evidence="5" key="2">
    <citation type="journal article" date="2021" name="PeerJ">
        <title>Extensive microbial diversity within the chicken gut microbiome revealed by metagenomics and culture.</title>
        <authorList>
            <person name="Gilroy R."/>
            <person name="Ravi A."/>
            <person name="Getino M."/>
            <person name="Pursley I."/>
            <person name="Horton D.L."/>
            <person name="Alikhan N.F."/>
            <person name="Baker D."/>
            <person name="Gharbi K."/>
            <person name="Hall N."/>
            <person name="Watson M."/>
            <person name="Adriaenssens E.M."/>
            <person name="Foster-Nyarko E."/>
            <person name="Jarju S."/>
            <person name="Secka A."/>
            <person name="Antonio M."/>
            <person name="Oren A."/>
            <person name="Chaudhuri R.R."/>
            <person name="La Ragione R."/>
            <person name="Hildebrand F."/>
            <person name="Pallen M.J."/>
        </authorList>
    </citation>
    <scope>NUCLEOTIDE SEQUENCE</scope>
    <source>
        <strain evidence="5">CHK199-13235</strain>
    </source>
</reference>
<keyword evidence="1" id="KW-0540">Nuclease</keyword>
<comment type="caution">
    <text evidence="5">The sequence shown here is derived from an EMBL/GenBank/DDBJ whole genome shotgun (WGS) entry which is preliminary data.</text>
</comment>
<evidence type="ECO:0000256" key="2">
    <source>
        <dbReference type="ARBA" id="ARBA00022801"/>
    </source>
</evidence>
<dbReference type="SUPFAM" id="SSF53098">
    <property type="entry name" value="Ribonuclease H-like"/>
    <property type="match status" value="1"/>
</dbReference>
<dbReference type="Pfam" id="PF00929">
    <property type="entry name" value="RNase_T"/>
    <property type="match status" value="1"/>
</dbReference>
<evidence type="ECO:0000259" key="4">
    <source>
        <dbReference type="SMART" id="SM00479"/>
    </source>
</evidence>
<keyword evidence="2" id="KW-0378">Hydrolase</keyword>
<keyword evidence="3 5" id="KW-0269">Exonuclease</keyword>
<dbReference type="InterPro" id="IPR013520">
    <property type="entry name" value="Ribonucl_H"/>
</dbReference>
<organism evidence="5 6">
    <name type="scientific">Candidatus Merdivicinus excrementipullorum</name>
    <dbReference type="NCBI Taxonomy" id="2840867"/>
    <lineage>
        <taxon>Bacteria</taxon>
        <taxon>Bacillati</taxon>
        <taxon>Bacillota</taxon>
        <taxon>Clostridia</taxon>
        <taxon>Eubacteriales</taxon>
        <taxon>Oscillospiraceae</taxon>
        <taxon>Oscillospiraceae incertae sedis</taxon>
        <taxon>Candidatus Merdivicinus</taxon>
    </lineage>
</organism>
<proteinExistence type="predicted"/>
<evidence type="ECO:0000256" key="3">
    <source>
        <dbReference type="ARBA" id="ARBA00022839"/>
    </source>
</evidence>
<accession>A0A9D1FNI3</accession>
<reference evidence="5" key="1">
    <citation type="submission" date="2020-10" db="EMBL/GenBank/DDBJ databases">
        <authorList>
            <person name="Gilroy R."/>
        </authorList>
    </citation>
    <scope>NUCLEOTIDE SEQUENCE</scope>
    <source>
        <strain evidence="5">CHK199-13235</strain>
    </source>
</reference>
<evidence type="ECO:0000313" key="5">
    <source>
        <dbReference type="EMBL" id="HIS76797.1"/>
    </source>
</evidence>
<dbReference type="GO" id="GO:0003676">
    <property type="term" value="F:nucleic acid binding"/>
    <property type="evidence" value="ECO:0007669"/>
    <property type="project" value="InterPro"/>
</dbReference>
<dbReference type="CDD" id="cd06133">
    <property type="entry name" value="ERI-1_3'hExo_like"/>
    <property type="match status" value="1"/>
</dbReference>
<dbReference type="Gene3D" id="3.30.420.10">
    <property type="entry name" value="Ribonuclease H-like superfamily/Ribonuclease H"/>
    <property type="match status" value="1"/>
</dbReference>
<dbReference type="InterPro" id="IPR051274">
    <property type="entry name" value="3-5_Exoribonuclease"/>
</dbReference>
<dbReference type="GO" id="GO:0000175">
    <property type="term" value="F:3'-5'-RNA exonuclease activity"/>
    <property type="evidence" value="ECO:0007669"/>
    <property type="project" value="InterPro"/>
</dbReference>
<dbReference type="PANTHER" id="PTHR23044">
    <property type="entry name" value="3'-5' EXONUCLEASE ERI1-RELATED"/>
    <property type="match status" value="1"/>
</dbReference>
<dbReference type="AlphaFoldDB" id="A0A9D1FNI3"/>
<dbReference type="PANTHER" id="PTHR23044:SF61">
    <property type="entry name" value="3'-5' EXORIBONUCLEASE 1-RELATED"/>
    <property type="match status" value="1"/>
</dbReference>
<gene>
    <name evidence="5" type="ORF">IAB51_08315</name>
</gene>
<protein>
    <submittedName>
        <fullName evidence="5">Exonuclease domain-containing protein</fullName>
    </submittedName>
</protein>
<dbReference type="Proteomes" id="UP000824002">
    <property type="component" value="Unassembled WGS sequence"/>
</dbReference>
<dbReference type="InterPro" id="IPR047201">
    <property type="entry name" value="ERI-1_3'hExo-like"/>
</dbReference>
<dbReference type="InterPro" id="IPR012337">
    <property type="entry name" value="RNaseH-like_sf"/>
</dbReference>